<dbReference type="InterPro" id="IPR056490">
    <property type="entry name" value="Rcc01698_C"/>
</dbReference>
<dbReference type="Gene3D" id="3.20.20.80">
    <property type="entry name" value="Glycosidases"/>
    <property type="match status" value="1"/>
</dbReference>
<accession>A0A1G6CFI9</accession>
<dbReference type="RefSeq" id="WP_090876675.1">
    <property type="nucleotide sequence ID" value="NZ_FMXQ01000004.1"/>
</dbReference>
<evidence type="ECO:0000259" key="1">
    <source>
        <dbReference type="Pfam" id="PF13547"/>
    </source>
</evidence>
<name>A0A1G6CFI9_9HYPH</name>
<dbReference type="CDD" id="cd19607">
    <property type="entry name" value="GTA_TIM-barrel-like"/>
    <property type="match status" value="1"/>
</dbReference>
<gene>
    <name evidence="4" type="ORF">SAMN02982931_02429</name>
</gene>
<dbReference type="OrthoDB" id="8445115at2"/>
<dbReference type="Pfam" id="PF23666">
    <property type="entry name" value="Rcc01698_C"/>
    <property type="match status" value="1"/>
</dbReference>
<dbReference type="Pfam" id="PF13547">
    <property type="entry name" value="GTA_TIM"/>
    <property type="match status" value="1"/>
</dbReference>
<feature type="domain" description="Tip attachment protein J" evidence="2">
    <location>
        <begin position="794"/>
        <end position="954"/>
    </location>
</feature>
<evidence type="ECO:0000313" key="4">
    <source>
        <dbReference type="EMBL" id="SDB31637.1"/>
    </source>
</evidence>
<evidence type="ECO:0000259" key="3">
    <source>
        <dbReference type="Pfam" id="PF23666"/>
    </source>
</evidence>
<dbReference type="EMBL" id="FMXQ01000004">
    <property type="protein sequence ID" value="SDB31637.1"/>
    <property type="molecule type" value="Genomic_DNA"/>
</dbReference>
<evidence type="ECO:0000259" key="2">
    <source>
        <dbReference type="Pfam" id="PF13550"/>
    </source>
</evidence>
<keyword evidence="5" id="KW-1185">Reference proteome</keyword>
<dbReference type="Proteomes" id="UP000199071">
    <property type="component" value="Unassembled WGS sequence"/>
</dbReference>
<dbReference type="InterPro" id="IPR025195">
    <property type="entry name" value="GTA_TIM_dom"/>
</dbReference>
<protein>
    <submittedName>
        <fullName evidence="4">Putative phage tail protein</fullName>
    </submittedName>
</protein>
<dbReference type="InterPro" id="IPR032876">
    <property type="entry name" value="J_dom"/>
</dbReference>
<evidence type="ECO:0000313" key="5">
    <source>
        <dbReference type="Proteomes" id="UP000199071"/>
    </source>
</evidence>
<reference evidence="4 5" key="1">
    <citation type="submission" date="2016-10" db="EMBL/GenBank/DDBJ databases">
        <authorList>
            <person name="de Groot N.N."/>
        </authorList>
    </citation>
    <scope>NUCLEOTIDE SEQUENCE [LARGE SCALE GENOMIC DNA]</scope>
    <source>
        <strain evidence="4 5">ATCC 35022</strain>
    </source>
</reference>
<sequence length="1301" mass="138129">MATLVLSAAGAAVGGLFGPVGAALGRAAGAAAGYAIDQSLFSERRTVESGRLGDLDIQTSREGAPIPRVYGRVRIAGQVIWATRFEEEVSKETQGGGKGGSSGGTTVKTYSYYANFAVALCEGRIDRINRVWADGRPFNMVAADFRIHNGGENQDRDSLIEAKQGGSETPAYRGTAYIVFERLPLEDYGNRIPLLSFEVIRAVGQLEKDVRAVTMIPGATEFGYSPTSVKEIKSPGHKVPLTRHTDRRHTDWDTSLSELKSLCPNLERVGLVVAWFGNDLRANHCTIKPAVTNRDIKTTVDWKAGGLTRATARLVSQYQGKPAYGGTPSDASVIAAIRNLDNNGLKITFIPFVMMDIAAGNGLTDPYGGAEQGAYPWRGVITGSRAPGVDGTPDQTATAADQIDAFVGTASPGDFALDGDTVVYSGPDEWSFRRLILHNAWLCKAAGGVDAFLLGSELRGLTTLRSGTSSYPFVEALVDLAADVRDVLGPSVKLSYGADWTEYFGHQPADGSGDVHFHLDPLWASDDIDAVAIDNYMPLADWRDGSDHADAAIWENGRSADYFRANVAAGEGFDWFYASPGDRDAQTRTAITDGAYGKPWVFRYKDLKSWWRNQHRNRPGGVEAGSPTGWVPESKPFWFTELGCPAVDKGANQPNVFLDPKSSASASPCYSTGARDDLVQRRFLEAALSFFDPTHAAYAGDSNPVSSVYGGRMVKEGMTHLWTWDARPYPAFPYLTDVWSDGENWTLGHWLTGRLGSAPAADLVAKILDDYGIDDVAVGELDGIVDGYLIDGLTSARGALEPLASLLMFEALESTDVIRFVRRARKAVAAFGESDLAEDSGQPLVTVRRAQETELPAEISVGFDDPLADFRSTAASARRLVTGSGRSQSRATGVAMSHGVATGLAEAALQDLWAGRETYGLSLTGKTLSLEPADVCDLTADGVTRTLLVTRIEDGLVRRIEARSIEPALLSPPPAGPRVLLPPTAMVASAPEMMFLDLPLLGDDGPGYAPRVAAFATPWTGPLAIAIGTAGAGFVPRQAIERRAAMGELTMALPAGPVGRWDRANTIEVTLYGGALSALPEAAVLNGGNAAAIGTSETGFEVVQFETATMLDGTTWRLEGLLRGQGGTGDVAAAGHEVGARFVLLDGAIETLDLGEAESGLGLTARCGAAGAVYDPDDFVDITLTPARRGLACLPPVHLDAERDPATGDVAIGWIRQTRIGGDAWEQVEVPLGETSEAYRVEILDAGVPVRAIAVGAPEAAYSAAEQAADFGAPPASLHIRVSQVSPTEGPGRATEGVFDV</sequence>
<feature type="domain" description="Rcc01698-like C-terminal" evidence="3">
    <location>
        <begin position="1044"/>
        <end position="1143"/>
    </location>
</feature>
<feature type="domain" description="GTA TIM-barrel-like" evidence="1">
    <location>
        <begin position="430"/>
        <end position="733"/>
    </location>
</feature>
<organism evidence="4 5">
    <name type="scientific">Bauldia litoralis</name>
    <dbReference type="NCBI Taxonomy" id="665467"/>
    <lineage>
        <taxon>Bacteria</taxon>
        <taxon>Pseudomonadati</taxon>
        <taxon>Pseudomonadota</taxon>
        <taxon>Alphaproteobacteria</taxon>
        <taxon>Hyphomicrobiales</taxon>
        <taxon>Kaistiaceae</taxon>
        <taxon>Bauldia</taxon>
    </lineage>
</organism>
<dbReference type="STRING" id="665467.SAMN02982931_02429"/>
<dbReference type="Pfam" id="PF13550">
    <property type="entry name" value="Phage-tail_3"/>
    <property type="match status" value="1"/>
</dbReference>
<proteinExistence type="predicted"/>